<organism evidence="10 11">
    <name type="scientific">Ruania alkalisoli</name>
    <dbReference type="NCBI Taxonomy" id="2779775"/>
    <lineage>
        <taxon>Bacteria</taxon>
        <taxon>Bacillati</taxon>
        <taxon>Actinomycetota</taxon>
        <taxon>Actinomycetes</taxon>
        <taxon>Micrococcales</taxon>
        <taxon>Ruaniaceae</taxon>
        <taxon>Ruania</taxon>
    </lineage>
</organism>
<dbReference type="EMBL" id="CP063169">
    <property type="protein sequence ID" value="QOR71244.1"/>
    <property type="molecule type" value="Genomic_DNA"/>
</dbReference>
<proteinExistence type="inferred from homology"/>
<dbReference type="Pfam" id="PF00528">
    <property type="entry name" value="BPD_transp_1"/>
    <property type="match status" value="1"/>
</dbReference>
<comment type="subcellular location">
    <subcellularLocation>
        <location evidence="1 7">Cell membrane</location>
        <topology evidence="1 7">Multi-pass membrane protein</topology>
    </subcellularLocation>
</comment>
<feature type="compositionally biased region" description="Polar residues" evidence="8">
    <location>
        <begin position="33"/>
        <end position="45"/>
    </location>
</feature>
<dbReference type="CDD" id="cd06261">
    <property type="entry name" value="TM_PBP2"/>
    <property type="match status" value="1"/>
</dbReference>
<evidence type="ECO:0000256" key="5">
    <source>
        <dbReference type="ARBA" id="ARBA00022989"/>
    </source>
</evidence>
<sequence>MTATHARTQHTAAQHPPAQHVPATQPADRPEPSTETGQTSQSPASNDRPVGIPGPATRPSAPEVEARTLGTAPATAVTGPPRWRAALGKAAPILLALAGIAAIWYLVSYLLLPAEQRFLLPPPHEAFGNTATNPAVMTPMLEALGRSVSVAMVGLVIAVAVGIAYAVLMSSAGWAERILYPYAVILQTIPILALVPLIGIWFGYGLGARVIVCVIIALFPMISNTLFGLQSASAASHDLFTLNKATALQRLTKLKFPAALPAIFTGLRNAAGLSVIGALVGDYFFQQGPVGIGGLLRTYTLRIQMDALFTAIALTAVFGVAVFTLFAVLDRLVIGRWYGQRQ</sequence>
<feature type="region of interest" description="Disordered" evidence="8">
    <location>
        <begin position="1"/>
        <end position="78"/>
    </location>
</feature>
<feature type="transmembrane region" description="Helical" evidence="7">
    <location>
        <begin position="208"/>
        <end position="229"/>
    </location>
</feature>
<evidence type="ECO:0000256" key="8">
    <source>
        <dbReference type="SAM" id="MobiDB-lite"/>
    </source>
</evidence>
<keyword evidence="2 7" id="KW-0813">Transport</keyword>
<name>A0A7M1SWB0_9MICO</name>
<dbReference type="Gene3D" id="1.10.3720.10">
    <property type="entry name" value="MetI-like"/>
    <property type="match status" value="1"/>
</dbReference>
<comment type="similarity">
    <text evidence="7">Belongs to the binding-protein-dependent transport system permease family.</text>
</comment>
<keyword evidence="5 7" id="KW-1133">Transmembrane helix</keyword>
<dbReference type="PROSITE" id="PS50928">
    <property type="entry name" value="ABC_TM1"/>
    <property type="match status" value="1"/>
</dbReference>
<reference evidence="10 11" key="1">
    <citation type="submission" date="2020-10" db="EMBL/GenBank/DDBJ databases">
        <title>Haloactinobacterium sp. RN3S43, a bacterium isolated from saline soil.</title>
        <authorList>
            <person name="Sun J.-Q."/>
        </authorList>
    </citation>
    <scope>NUCLEOTIDE SEQUENCE [LARGE SCALE GENOMIC DNA]</scope>
    <source>
        <strain evidence="10 11">RN3S43</strain>
    </source>
</reference>
<evidence type="ECO:0000259" key="9">
    <source>
        <dbReference type="PROSITE" id="PS50928"/>
    </source>
</evidence>
<dbReference type="KEGG" id="halt:IM660_02770"/>
<evidence type="ECO:0000313" key="10">
    <source>
        <dbReference type="EMBL" id="QOR71244.1"/>
    </source>
</evidence>
<feature type="domain" description="ABC transmembrane type-1" evidence="9">
    <location>
        <begin position="144"/>
        <end position="327"/>
    </location>
</feature>
<feature type="transmembrane region" description="Helical" evidence="7">
    <location>
        <begin position="90"/>
        <end position="112"/>
    </location>
</feature>
<dbReference type="GO" id="GO:0005886">
    <property type="term" value="C:plasma membrane"/>
    <property type="evidence" value="ECO:0007669"/>
    <property type="project" value="UniProtKB-SubCell"/>
</dbReference>
<keyword evidence="3" id="KW-1003">Cell membrane</keyword>
<evidence type="ECO:0000256" key="2">
    <source>
        <dbReference type="ARBA" id="ARBA00022448"/>
    </source>
</evidence>
<protein>
    <submittedName>
        <fullName evidence="10">ABC transporter permease subunit</fullName>
    </submittedName>
</protein>
<feature type="compositionally biased region" description="Low complexity" evidence="8">
    <location>
        <begin position="1"/>
        <end position="27"/>
    </location>
</feature>
<feature type="transmembrane region" description="Helical" evidence="7">
    <location>
        <begin position="180"/>
        <end position="202"/>
    </location>
</feature>
<evidence type="ECO:0000256" key="1">
    <source>
        <dbReference type="ARBA" id="ARBA00004651"/>
    </source>
</evidence>
<dbReference type="PANTHER" id="PTHR30151">
    <property type="entry name" value="ALKANE SULFONATE ABC TRANSPORTER-RELATED, MEMBRANE SUBUNIT"/>
    <property type="match status" value="1"/>
</dbReference>
<evidence type="ECO:0000256" key="6">
    <source>
        <dbReference type="ARBA" id="ARBA00023136"/>
    </source>
</evidence>
<dbReference type="AlphaFoldDB" id="A0A7M1SWB0"/>
<accession>A0A7M1SWB0</accession>
<dbReference type="Proteomes" id="UP000593758">
    <property type="component" value="Chromosome"/>
</dbReference>
<keyword evidence="6 7" id="KW-0472">Membrane</keyword>
<feature type="transmembrane region" description="Helical" evidence="7">
    <location>
        <begin position="147"/>
        <end position="168"/>
    </location>
</feature>
<feature type="transmembrane region" description="Helical" evidence="7">
    <location>
        <begin position="307"/>
        <end position="329"/>
    </location>
</feature>
<evidence type="ECO:0000256" key="3">
    <source>
        <dbReference type="ARBA" id="ARBA00022475"/>
    </source>
</evidence>
<dbReference type="RefSeq" id="WP_193497909.1">
    <property type="nucleotide sequence ID" value="NZ_CP063169.1"/>
</dbReference>
<dbReference type="SUPFAM" id="SSF161098">
    <property type="entry name" value="MetI-like"/>
    <property type="match status" value="1"/>
</dbReference>
<dbReference type="InterPro" id="IPR035906">
    <property type="entry name" value="MetI-like_sf"/>
</dbReference>
<dbReference type="InterPro" id="IPR000515">
    <property type="entry name" value="MetI-like"/>
</dbReference>
<evidence type="ECO:0000256" key="4">
    <source>
        <dbReference type="ARBA" id="ARBA00022692"/>
    </source>
</evidence>
<evidence type="ECO:0000256" key="7">
    <source>
        <dbReference type="RuleBase" id="RU363032"/>
    </source>
</evidence>
<evidence type="ECO:0000313" key="11">
    <source>
        <dbReference type="Proteomes" id="UP000593758"/>
    </source>
</evidence>
<gene>
    <name evidence="10" type="ORF">IM660_02770</name>
</gene>
<keyword evidence="4 7" id="KW-0812">Transmembrane</keyword>
<dbReference type="PANTHER" id="PTHR30151:SF41">
    <property type="entry name" value="ABC TRANSPORTER PERMEASE PROTEIN"/>
    <property type="match status" value="1"/>
</dbReference>
<keyword evidence="11" id="KW-1185">Reference proteome</keyword>
<dbReference type="GO" id="GO:0055085">
    <property type="term" value="P:transmembrane transport"/>
    <property type="evidence" value="ECO:0007669"/>
    <property type="project" value="InterPro"/>
</dbReference>